<evidence type="ECO:0000256" key="3">
    <source>
        <dbReference type="ARBA" id="ARBA00022679"/>
    </source>
</evidence>
<sequence>MAAPVNVAKRRNRGGSMMRIETDPAHHLAGPFLPQTPVNAMTPGTNPSSAGSPKHAFAIINQGASANSLWYDIKTLRWAVEPASALKLLLIPVVLYINWEILAPYIAKDLPNPFAPLIFISHYIPTSSPDNPRYAKGYLDLLFLAYYIIFFSFARQTITISVCRPLARYFGLNKQTKIDRYGEQGYAMVYFGVMGAWGFRIMSQLPTWWYRSEYYWIGYPHWDMNPELKRYYLMQAAHWCQELLVLLMKLEKPRKDYAELVAHHFVTLWLIGWSYLINLTLIGNAVYMSMDIPDAFLAFSKLLNYMRWENTKIASFAIFVVVWTYFRHWLNLVMLWSTWTQFDLIPEASKQWSPQDGVWLVWWMKYQIAFPIAALQVLNLFWYYLILRILVRALKAAGAGVDDVRSEDEDDGDNDEDIKED</sequence>
<dbReference type="OrthoDB" id="3053196at2759"/>
<feature type="transmembrane region" description="Helical" evidence="10">
    <location>
        <begin position="316"/>
        <end position="339"/>
    </location>
</feature>
<keyword evidence="5" id="KW-0256">Endoplasmic reticulum</keyword>
<name>A0A0C3G3L7_PILCF</name>
<keyword evidence="7 9" id="KW-0472">Membrane</keyword>
<dbReference type="SMART" id="SM00724">
    <property type="entry name" value="TLC"/>
    <property type="match status" value="1"/>
</dbReference>
<evidence type="ECO:0000256" key="9">
    <source>
        <dbReference type="PROSITE-ProRule" id="PRU00205"/>
    </source>
</evidence>
<keyword evidence="6 10" id="KW-1133">Transmembrane helix</keyword>
<feature type="transmembrane region" description="Helical" evidence="10">
    <location>
        <begin position="260"/>
        <end position="279"/>
    </location>
</feature>
<evidence type="ECO:0000313" key="13">
    <source>
        <dbReference type="Proteomes" id="UP000054166"/>
    </source>
</evidence>
<organism evidence="12 13">
    <name type="scientific">Piloderma croceum (strain F 1598)</name>
    <dbReference type="NCBI Taxonomy" id="765440"/>
    <lineage>
        <taxon>Eukaryota</taxon>
        <taxon>Fungi</taxon>
        <taxon>Dikarya</taxon>
        <taxon>Basidiomycota</taxon>
        <taxon>Agaricomycotina</taxon>
        <taxon>Agaricomycetes</taxon>
        <taxon>Agaricomycetidae</taxon>
        <taxon>Atheliales</taxon>
        <taxon>Atheliaceae</taxon>
        <taxon>Piloderma</taxon>
    </lineage>
</organism>
<feature type="transmembrane region" description="Helical" evidence="10">
    <location>
        <begin position="359"/>
        <end position="385"/>
    </location>
</feature>
<dbReference type="FunCoup" id="A0A0C3G3L7">
    <property type="interactions" value="295"/>
</dbReference>
<evidence type="ECO:0000313" key="12">
    <source>
        <dbReference type="EMBL" id="KIM90890.1"/>
    </source>
</evidence>
<comment type="similarity">
    <text evidence="2">Belongs to the sphingosine N-acyltransferase family.</text>
</comment>
<protein>
    <recommendedName>
        <fullName evidence="11">TLC domain-containing protein</fullName>
    </recommendedName>
</protein>
<evidence type="ECO:0000256" key="8">
    <source>
        <dbReference type="ARBA" id="ARBA00023180"/>
    </source>
</evidence>
<dbReference type="STRING" id="765440.A0A0C3G3L7"/>
<evidence type="ECO:0000256" key="6">
    <source>
        <dbReference type="ARBA" id="ARBA00022989"/>
    </source>
</evidence>
<evidence type="ECO:0000256" key="1">
    <source>
        <dbReference type="ARBA" id="ARBA00004477"/>
    </source>
</evidence>
<keyword evidence="4 9" id="KW-0812">Transmembrane</keyword>
<dbReference type="Pfam" id="PF03798">
    <property type="entry name" value="TRAM_LAG1_CLN8"/>
    <property type="match status" value="1"/>
</dbReference>
<feature type="transmembrane region" description="Helical" evidence="10">
    <location>
        <begin position="188"/>
        <end position="210"/>
    </location>
</feature>
<gene>
    <name evidence="12" type="ORF">PILCRDRAFT_811387</name>
</gene>
<evidence type="ECO:0000256" key="5">
    <source>
        <dbReference type="ARBA" id="ARBA00022824"/>
    </source>
</evidence>
<dbReference type="InterPro" id="IPR006634">
    <property type="entry name" value="TLC-dom"/>
</dbReference>
<reference evidence="13" key="2">
    <citation type="submission" date="2015-01" db="EMBL/GenBank/DDBJ databases">
        <title>Evolutionary Origins and Diversification of the Mycorrhizal Mutualists.</title>
        <authorList>
            <consortium name="DOE Joint Genome Institute"/>
            <consortium name="Mycorrhizal Genomics Consortium"/>
            <person name="Kohler A."/>
            <person name="Kuo A."/>
            <person name="Nagy L.G."/>
            <person name="Floudas D."/>
            <person name="Copeland A."/>
            <person name="Barry K.W."/>
            <person name="Cichocki N."/>
            <person name="Veneault-Fourrey C."/>
            <person name="LaButti K."/>
            <person name="Lindquist E.A."/>
            <person name="Lipzen A."/>
            <person name="Lundell T."/>
            <person name="Morin E."/>
            <person name="Murat C."/>
            <person name="Riley R."/>
            <person name="Ohm R."/>
            <person name="Sun H."/>
            <person name="Tunlid A."/>
            <person name="Henrissat B."/>
            <person name="Grigoriev I.V."/>
            <person name="Hibbett D.S."/>
            <person name="Martin F."/>
        </authorList>
    </citation>
    <scope>NUCLEOTIDE SEQUENCE [LARGE SCALE GENOMIC DNA]</scope>
    <source>
        <strain evidence="13">F 1598</strain>
    </source>
</reference>
<feature type="transmembrane region" description="Helical" evidence="10">
    <location>
        <begin position="85"/>
        <end position="107"/>
    </location>
</feature>
<proteinExistence type="inferred from homology"/>
<dbReference type="PANTHER" id="PTHR12560:SF11">
    <property type="entry name" value="CERAMIDE SYNTHASE LAC1-RELATED"/>
    <property type="match status" value="1"/>
</dbReference>
<evidence type="ECO:0000256" key="7">
    <source>
        <dbReference type="ARBA" id="ARBA00023136"/>
    </source>
</evidence>
<evidence type="ECO:0000256" key="10">
    <source>
        <dbReference type="SAM" id="Phobius"/>
    </source>
</evidence>
<keyword evidence="8" id="KW-0325">Glycoprotein</keyword>
<dbReference type="GO" id="GO:0005789">
    <property type="term" value="C:endoplasmic reticulum membrane"/>
    <property type="evidence" value="ECO:0007669"/>
    <property type="project" value="UniProtKB-SubCell"/>
</dbReference>
<dbReference type="PANTHER" id="PTHR12560">
    <property type="entry name" value="LONGEVITY ASSURANCE FACTOR 1 LAG1"/>
    <property type="match status" value="1"/>
</dbReference>
<dbReference type="GO" id="GO:0050291">
    <property type="term" value="F:sphingosine N-acyltransferase activity"/>
    <property type="evidence" value="ECO:0007669"/>
    <property type="project" value="InterPro"/>
</dbReference>
<evidence type="ECO:0000259" key="11">
    <source>
        <dbReference type="PROSITE" id="PS50922"/>
    </source>
</evidence>
<dbReference type="InParanoid" id="A0A0C3G3L7"/>
<evidence type="ECO:0000256" key="2">
    <source>
        <dbReference type="ARBA" id="ARBA00009808"/>
    </source>
</evidence>
<keyword evidence="13" id="KW-1185">Reference proteome</keyword>
<feature type="domain" description="TLC" evidence="11">
    <location>
        <begin position="176"/>
        <end position="395"/>
    </location>
</feature>
<dbReference type="Proteomes" id="UP000054166">
    <property type="component" value="Unassembled WGS sequence"/>
</dbReference>
<comment type="subcellular location">
    <subcellularLocation>
        <location evidence="1">Endoplasmic reticulum membrane</location>
        <topology evidence="1">Multi-pass membrane protein</topology>
    </subcellularLocation>
</comment>
<dbReference type="PROSITE" id="PS50922">
    <property type="entry name" value="TLC"/>
    <property type="match status" value="1"/>
</dbReference>
<dbReference type="HOGENOM" id="CLU_028277_4_1_1"/>
<reference evidence="12 13" key="1">
    <citation type="submission" date="2014-04" db="EMBL/GenBank/DDBJ databases">
        <authorList>
            <consortium name="DOE Joint Genome Institute"/>
            <person name="Kuo A."/>
            <person name="Tarkka M."/>
            <person name="Buscot F."/>
            <person name="Kohler A."/>
            <person name="Nagy L.G."/>
            <person name="Floudas D."/>
            <person name="Copeland A."/>
            <person name="Barry K.W."/>
            <person name="Cichocki N."/>
            <person name="Veneault-Fourrey C."/>
            <person name="LaButti K."/>
            <person name="Lindquist E.A."/>
            <person name="Lipzen A."/>
            <person name="Lundell T."/>
            <person name="Morin E."/>
            <person name="Murat C."/>
            <person name="Sun H."/>
            <person name="Tunlid A."/>
            <person name="Henrissat B."/>
            <person name="Grigoriev I.V."/>
            <person name="Hibbett D.S."/>
            <person name="Martin F."/>
            <person name="Nordberg H.P."/>
            <person name="Cantor M.N."/>
            <person name="Hua S.X."/>
        </authorList>
    </citation>
    <scope>NUCLEOTIDE SEQUENCE [LARGE SCALE GENOMIC DNA]</scope>
    <source>
        <strain evidence="12 13">F 1598</strain>
    </source>
</reference>
<dbReference type="EMBL" id="KN832972">
    <property type="protein sequence ID" value="KIM90890.1"/>
    <property type="molecule type" value="Genomic_DNA"/>
</dbReference>
<accession>A0A0C3G3L7</accession>
<dbReference type="InterPro" id="IPR016439">
    <property type="entry name" value="Lag1/Lac1-like"/>
</dbReference>
<keyword evidence="3" id="KW-0808">Transferase</keyword>
<evidence type="ECO:0000256" key="4">
    <source>
        <dbReference type="ARBA" id="ARBA00022692"/>
    </source>
</evidence>
<dbReference type="AlphaFoldDB" id="A0A0C3G3L7"/>
<dbReference type="GO" id="GO:0046513">
    <property type="term" value="P:ceramide biosynthetic process"/>
    <property type="evidence" value="ECO:0007669"/>
    <property type="project" value="InterPro"/>
</dbReference>